<evidence type="ECO:0000256" key="2">
    <source>
        <dbReference type="SAM" id="MobiDB-lite"/>
    </source>
</evidence>
<sequence length="263" mass="28474">MQDIRKTMSEPECLPPRAPRTRCHLEQRKCTLRGTTSEDGHRQGHGLENEDVESALSLPCALESAKEPAMPSQLESRSKWPCTLRPGSSRGSSQPTQPANPGKPQQMARPPAARQVAWRTVLWAVLVLLVTGLMVEKQVSLRASLQTCSSGSEILRQQLQELHQRASVRGGSDLIQTKDRAAVAAWGDEDMASKMAERVLQLEAELKQVSQRLASTEGQLTACTLARGKLEAPSQASHVPPKAAAPAKAPKSAPKPAQHASSH</sequence>
<feature type="compositionally biased region" description="Basic and acidic residues" evidence="2">
    <location>
        <begin position="36"/>
        <end position="48"/>
    </location>
</feature>
<keyword evidence="1" id="KW-0175">Coiled coil</keyword>
<evidence type="ECO:0000256" key="3">
    <source>
        <dbReference type="SAM" id="Phobius"/>
    </source>
</evidence>
<keyword evidence="3" id="KW-0812">Transmembrane</keyword>
<feature type="compositionally biased region" description="Low complexity" evidence="2">
    <location>
        <begin position="236"/>
        <end position="263"/>
    </location>
</feature>
<reference evidence="4" key="1">
    <citation type="submission" date="2021-01" db="EMBL/GenBank/DDBJ databases">
        <authorList>
            <person name="Corre E."/>
            <person name="Pelletier E."/>
            <person name="Niang G."/>
            <person name="Scheremetjew M."/>
            <person name="Finn R."/>
            <person name="Kale V."/>
            <person name="Holt S."/>
            <person name="Cochrane G."/>
            <person name="Meng A."/>
            <person name="Brown T."/>
            <person name="Cohen L."/>
        </authorList>
    </citation>
    <scope>NUCLEOTIDE SEQUENCE</scope>
    <source>
        <strain evidence="4">CCMP1320</strain>
    </source>
</reference>
<name>A0A7S3R709_DUNTE</name>
<accession>A0A7S3R709</accession>
<evidence type="ECO:0000256" key="1">
    <source>
        <dbReference type="SAM" id="Coils"/>
    </source>
</evidence>
<evidence type="ECO:0000313" key="4">
    <source>
        <dbReference type="EMBL" id="CAE0504557.1"/>
    </source>
</evidence>
<feature type="region of interest" description="Disordered" evidence="2">
    <location>
        <begin position="231"/>
        <end position="263"/>
    </location>
</feature>
<organism evidence="4">
    <name type="scientific">Dunaliella tertiolecta</name>
    <name type="common">Green alga</name>
    <dbReference type="NCBI Taxonomy" id="3047"/>
    <lineage>
        <taxon>Eukaryota</taxon>
        <taxon>Viridiplantae</taxon>
        <taxon>Chlorophyta</taxon>
        <taxon>core chlorophytes</taxon>
        <taxon>Chlorophyceae</taxon>
        <taxon>CS clade</taxon>
        <taxon>Chlamydomonadales</taxon>
        <taxon>Dunaliellaceae</taxon>
        <taxon>Dunaliella</taxon>
    </lineage>
</organism>
<feature type="coiled-coil region" evidence="1">
    <location>
        <begin position="192"/>
        <end position="219"/>
    </location>
</feature>
<feature type="compositionally biased region" description="Polar residues" evidence="2">
    <location>
        <begin position="89"/>
        <end position="99"/>
    </location>
</feature>
<keyword evidence="3" id="KW-1133">Transmembrane helix</keyword>
<gene>
    <name evidence="4" type="ORF">DTER00134_LOCUS19630</name>
</gene>
<keyword evidence="3" id="KW-0472">Membrane</keyword>
<proteinExistence type="predicted"/>
<feature type="region of interest" description="Disordered" evidence="2">
    <location>
        <begin position="1"/>
        <end position="111"/>
    </location>
</feature>
<protein>
    <submittedName>
        <fullName evidence="4">Uncharacterized protein</fullName>
    </submittedName>
</protein>
<feature type="transmembrane region" description="Helical" evidence="3">
    <location>
        <begin position="116"/>
        <end position="135"/>
    </location>
</feature>
<dbReference type="AlphaFoldDB" id="A0A7S3R709"/>
<dbReference type="EMBL" id="HBIP01032242">
    <property type="protein sequence ID" value="CAE0504557.1"/>
    <property type="molecule type" value="Transcribed_RNA"/>
</dbReference>